<sequence length="44" mass="5327">MGTFFNKRLSTNDLRRKTFSERFLRMRSKLSMYSFGRTADEQTD</sequence>
<evidence type="ECO:0000313" key="2">
    <source>
        <dbReference type="Proteomes" id="UP000244338"/>
    </source>
</evidence>
<evidence type="ECO:0000313" key="1">
    <source>
        <dbReference type="EMBL" id="PTQ55312.1"/>
    </source>
</evidence>
<proteinExistence type="predicted"/>
<dbReference type="AlphaFoldDB" id="A0A2R6XY36"/>
<accession>A0A2R6XY36</accession>
<name>A0A2R6XY36_9BACL</name>
<comment type="caution">
    <text evidence="1">The sequence shown here is derived from an EMBL/GenBank/DDBJ whole genome shotgun (WGS) entry which is preliminary data.</text>
</comment>
<protein>
    <submittedName>
        <fullName evidence="1">Uncharacterized protein</fullName>
    </submittedName>
</protein>
<organism evidence="1 2">
    <name type="scientific">Candidatus Carbonibacillus altaicus</name>
    <dbReference type="NCBI Taxonomy" id="2163959"/>
    <lineage>
        <taxon>Bacteria</taxon>
        <taxon>Bacillati</taxon>
        <taxon>Bacillota</taxon>
        <taxon>Bacilli</taxon>
        <taxon>Bacillales</taxon>
        <taxon>Candidatus Carbonibacillus</taxon>
    </lineage>
</organism>
<gene>
    <name evidence="1" type="ORF">BSOLF_2456</name>
</gene>
<dbReference type="Proteomes" id="UP000244338">
    <property type="component" value="Unassembled WGS sequence"/>
</dbReference>
<reference evidence="2" key="1">
    <citation type="journal article" date="2018" name="Sci. Rep.">
        <title>Lignite coal burning seam in the remote Altai Mountains harbors a hydrogen-driven thermophilic microbial community.</title>
        <authorList>
            <person name="Kadnikov V.V."/>
            <person name="Mardanov A.V."/>
            <person name="Ivasenko D.A."/>
            <person name="Antsiferov D.V."/>
            <person name="Beletsky A.V."/>
            <person name="Karnachuk O.V."/>
            <person name="Ravin N.V."/>
        </authorList>
    </citation>
    <scope>NUCLEOTIDE SEQUENCE [LARGE SCALE GENOMIC DNA]</scope>
</reference>
<dbReference type="EMBL" id="PEBX01000142">
    <property type="protein sequence ID" value="PTQ55312.1"/>
    <property type="molecule type" value="Genomic_DNA"/>
</dbReference>